<dbReference type="InterPro" id="IPR013087">
    <property type="entry name" value="Znf_C2H2_type"/>
</dbReference>
<dbReference type="GO" id="GO:0005634">
    <property type="term" value="C:nucleus"/>
    <property type="evidence" value="ECO:0007669"/>
    <property type="project" value="UniProtKB-SubCell"/>
</dbReference>
<keyword evidence="10" id="KW-1185">Reference proteome</keyword>
<evidence type="ECO:0000256" key="1">
    <source>
        <dbReference type="ARBA" id="ARBA00004123"/>
    </source>
</evidence>
<evidence type="ECO:0000256" key="2">
    <source>
        <dbReference type="ARBA" id="ARBA00022723"/>
    </source>
</evidence>
<dbReference type="PANTHER" id="PTHR24394">
    <property type="entry name" value="ZINC FINGER PROTEIN"/>
    <property type="match status" value="1"/>
</dbReference>
<sequence length="166" mass="18958">MIDANPASTASLESSVTEIYSKSLQKTSKISPATNPLHPVEDQLNQCSECGKICASKAIFKRHSLAHSNANPHQCVSCGRTYKYRRNLKQHEKLTHSDCTSRNTVLKYACQLCDKRFARKPVLDDHMETHLGRKHRPFLCSSCGRKFTRSSTMFYHQRQFHSSQNQ</sequence>
<evidence type="ECO:0000256" key="5">
    <source>
        <dbReference type="ARBA" id="ARBA00022833"/>
    </source>
</evidence>
<evidence type="ECO:0000259" key="8">
    <source>
        <dbReference type="PROSITE" id="PS50157"/>
    </source>
</evidence>
<evidence type="ECO:0000313" key="9">
    <source>
        <dbReference type="EMBL" id="KAG5455015.1"/>
    </source>
</evidence>
<dbReference type="OrthoDB" id="6147588at2759"/>
<keyword evidence="2" id="KW-0479">Metal-binding</keyword>
<keyword evidence="3" id="KW-0677">Repeat</keyword>
<protein>
    <submittedName>
        <fullName evidence="9">Myc-associated zinc finger protein</fullName>
    </submittedName>
</protein>
<reference evidence="9 10" key="2">
    <citation type="journal article" date="2021" name="Genomics">
        <title>High-quality reference genome for Clonorchis sinensis.</title>
        <authorList>
            <person name="Young N.D."/>
            <person name="Stroehlein A.J."/>
            <person name="Kinkar L."/>
            <person name="Wang T."/>
            <person name="Sohn W.M."/>
            <person name="Chang B.C.H."/>
            <person name="Kaur P."/>
            <person name="Weisz D."/>
            <person name="Dudchenko O."/>
            <person name="Aiden E.L."/>
            <person name="Korhonen P.K."/>
            <person name="Gasser R.B."/>
        </authorList>
    </citation>
    <scope>NUCLEOTIDE SEQUENCE [LARGE SCALE GENOMIC DNA]</scope>
    <source>
        <strain evidence="9">Cs-k2</strain>
    </source>
</reference>
<dbReference type="SUPFAM" id="SSF57667">
    <property type="entry name" value="beta-beta-alpha zinc fingers"/>
    <property type="match status" value="2"/>
</dbReference>
<feature type="domain" description="C2H2-type" evidence="8">
    <location>
        <begin position="108"/>
        <end position="135"/>
    </location>
</feature>
<evidence type="ECO:0000256" key="4">
    <source>
        <dbReference type="ARBA" id="ARBA00022771"/>
    </source>
</evidence>
<dbReference type="PROSITE" id="PS50157">
    <property type="entry name" value="ZINC_FINGER_C2H2_2"/>
    <property type="match status" value="4"/>
</dbReference>
<evidence type="ECO:0000256" key="7">
    <source>
        <dbReference type="PROSITE-ProRule" id="PRU00042"/>
    </source>
</evidence>
<dbReference type="EMBL" id="NIRI02000005">
    <property type="protein sequence ID" value="KAG5455015.1"/>
    <property type="molecule type" value="Genomic_DNA"/>
</dbReference>
<gene>
    <name evidence="9" type="ORF">CSKR_203788</name>
</gene>
<dbReference type="GO" id="GO:0008270">
    <property type="term" value="F:zinc ion binding"/>
    <property type="evidence" value="ECO:0007669"/>
    <property type="project" value="UniProtKB-KW"/>
</dbReference>
<organism evidence="9 10">
    <name type="scientific">Clonorchis sinensis</name>
    <name type="common">Chinese liver fluke</name>
    <dbReference type="NCBI Taxonomy" id="79923"/>
    <lineage>
        <taxon>Eukaryota</taxon>
        <taxon>Metazoa</taxon>
        <taxon>Spiralia</taxon>
        <taxon>Lophotrochozoa</taxon>
        <taxon>Platyhelminthes</taxon>
        <taxon>Trematoda</taxon>
        <taxon>Digenea</taxon>
        <taxon>Opisthorchiida</taxon>
        <taxon>Opisthorchiata</taxon>
        <taxon>Opisthorchiidae</taxon>
        <taxon>Clonorchis</taxon>
    </lineage>
</organism>
<feature type="domain" description="C2H2-type" evidence="8">
    <location>
        <begin position="73"/>
        <end position="101"/>
    </location>
</feature>
<name>A0A8T1N217_CLOSI</name>
<feature type="domain" description="C2H2-type" evidence="8">
    <location>
        <begin position="138"/>
        <end position="166"/>
    </location>
</feature>
<accession>A0A8T1N217</accession>
<dbReference type="GO" id="GO:0000981">
    <property type="term" value="F:DNA-binding transcription factor activity, RNA polymerase II-specific"/>
    <property type="evidence" value="ECO:0007669"/>
    <property type="project" value="TreeGrafter"/>
</dbReference>
<dbReference type="InterPro" id="IPR036236">
    <property type="entry name" value="Znf_C2H2_sf"/>
</dbReference>
<dbReference type="PANTHER" id="PTHR24394:SF44">
    <property type="entry name" value="ZINC FINGER PROTEIN 271-LIKE"/>
    <property type="match status" value="1"/>
</dbReference>
<dbReference type="FunFam" id="3.30.160.60:FF:000100">
    <property type="entry name" value="Zinc finger 45-like"/>
    <property type="match status" value="1"/>
</dbReference>
<dbReference type="Gene3D" id="3.30.160.60">
    <property type="entry name" value="Classic Zinc Finger"/>
    <property type="match status" value="3"/>
</dbReference>
<dbReference type="PROSITE" id="PS00028">
    <property type="entry name" value="ZINC_FINGER_C2H2_1"/>
    <property type="match status" value="4"/>
</dbReference>
<keyword evidence="4 7" id="KW-0863">Zinc-finger</keyword>
<keyword evidence="6" id="KW-0539">Nucleus</keyword>
<comment type="caution">
    <text evidence="9">The sequence shown here is derived from an EMBL/GenBank/DDBJ whole genome shotgun (WGS) entry which is preliminary data.</text>
</comment>
<proteinExistence type="predicted"/>
<reference evidence="9 10" key="1">
    <citation type="journal article" date="2018" name="Biotechnol. Adv.">
        <title>Improved genomic resources and new bioinformatic workflow for the carcinogenic parasite Clonorchis sinensis: Biotechnological implications.</title>
        <authorList>
            <person name="Wang D."/>
            <person name="Korhonen P.K."/>
            <person name="Gasser R.B."/>
            <person name="Young N.D."/>
        </authorList>
    </citation>
    <scope>NUCLEOTIDE SEQUENCE [LARGE SCALE GENOMIC DNA]</scope>
    <source>
        <strain evidence="9">Cs-k2</strain>
    </source>
</reference>
<dbReference type="Pfam" id="PF00096">
    <property type="entry name" value="zf-C2H2"/>
    <property type="match status" value="3"/>
</dbReference>
<evidence type="ECO:0000256" key="3">
    <source>
        <dbReference type="ARBA" id="ARBA00022737"/>
    </source>
</evidence>
<evidence type="ECO:0000313" key="10">
    <source>
        <dbReference type="Proteomes" id="UP000286415"/>
    </source>
</evidence>
<keyword evidence="5" id="KW-0862">Zinc</keyword>
<feature type="domain" description="C2H2-type" evidence="8">
    <location>
        <begin position="45"/>
        <end position="72"/>
    </location>
</feature>
<dbReference type="AlphaFoldDB" id="A0A8T1N217"/>
<dbReference type="Proteomes" id="UP000286415">
    <property type="component" value="Unassembled WGS sequence"/>
</dbReference>
<dbReference type="SMART" id="SM00355">
    <property type="entry name" value="ZnF_C2H2"/>
    <property type="match status" value="4"/>
</dbReference>
<evidence type="ECO:0000256" key="6">
    <source>
        <dbReference type="ARBA" id="ARBA00023242"/>
    </source>
</evidence>
<comment type="subcellular location">
    <subcellularLocation>
        <location evidence="1">Nucleus</location>
    </subcellularLocation>
</comment>